<gene>
    <name evidence="1" type="ORF">METZ01_LOCUS21732</name>
</gene>
<protein>
    <recommendedName>
        <fullName evidence="2">TonB-dependent receptor plug domain-containing protein</fullName>
    </recommendedName>
</protein>
<dbReference type="AlphaFoldDB" id="A0A381PQY6"/>
<dbReference type="SUPFAM" id="SSF56935">
    <property type="entry name" value="Porins"/>
    <property type="match status" value="1"/>
</dbReference>
<dbReference type="EMBL" id="UINC01001046">
    <property type="protein sequence ID" value="SUZ68878.1"/>
    <property type="molecule type" value="Genomic_DNA"/>
</dbReference>
<name>A0A381PQY6_9ZZZZ</name>
<sequence>MKAASFAVPLALTAVILSVAVIPTVAVAQIPGIGGPPPDTILIGADSTGLAPELAEADSSAILADSLEILADSGKVAPKILPVISSDVGPSYGLAVWSWDRDALLSTRALTLAELVALIPGVITLRGGDYGTPVTVMAFGAGGGRIRVFWDGFEWLPLDGGVPDLARIGLAGFEEVQVERHLGELRINLRTREPISPDPATLLQVGTGDLGTNILSGVFVHPNVFKGSFTLAFDRLETRGPGLSAGGTLSGIGLRYSLAIGDRGGIVAEMRRFAPRTEVLNLATGLTRNDWNIRARWRLAEGLIGEGYWGASSLAGGPEDPIYGGLDTRRTQLGIRTQYTRRNLWAQGTARKFSGHGGPGANLELAAGSARGPVASLDGLLRVERWASGYYPSWRARIETEQFWGFSLFASYEDGETGAPFVSEYEAYLRSLRPGPPFQGDPLERPRPRFTDRTGIRAGGRFSWRGIHLSGAGLYMEVDSIRPLGLVLDPEGIASPGGDRLGFEAAVSMPIPFPWEGFMLQGAVQAWDQDLPYLPRRLWDGTVTYHGVFKESRNLELWGGLGVTSRDLMPIGIPEPGGGAVPNLIVVPRSEEWYVHIQVRVVTLNLFIRWENVRRKADNIDFPDRQQPQARTLYGVRWTMNN</sequence>
<organism evidence="1">
    <name type="scientific">marine metagenome</name>
    <dbReference type="NCBI Taxonomy" id="408172"/>
    <lineage>
        <taxon>unclassified sequences</taxon>
        <taxon>metagenomes</taxon>
        <taxon>ecological metagenomes</taxon>
    </lineage>
</organism>
<evidence type="ECO:0000313" key="1">
    <source>
        <dbReference type="EMBL" id="SUZ68878.1"/>
    </source>
</evidence>
<evidence type="ECO:0008006" key="2">
    <source>
        <dbReference type="Google" id="ProtNLM"/>
    </source>
</evidence>
<accession>A0A381PQY6</accession>
<reference evidence="1" key="1">
    <citation type="submission" date="2018-05" db="EMBL/GenBank/DDBJ databases">
        <authorList>
            <person name="Lanie J.A."/>
            <person name="Ng W.-L."/>
            <person name="Kazmierczak K.M."/>
            <person name="Andrzejewski T.M."/>
            <person name="Davidsen T.M."/>
            <person name="Wayne K.J."/>
            <person name="Tettelin H."/>
            <person name="Glass J.I."/>
            <person name="Rusch D."/>
            <person name="Podicherti R."/>
            <person name="Tsui H.-C.T."/>
            <person name="Winkler M.E."/>
        </authorList>
    </citation>
    <scope>NUCLEOTIDE SEQUENCE</scope>
</reference>
<proteinExistence type="predicted"/>